<proteinExistence type="predicted"/>
<organism evidence="1 2">
    <name type="scientific">Hufsiella ginkgonis</name>
    <dbReference type="NCBI Taxonomy" id="2695274"/>
    <lineage>
        <taxon>Bacteria</taxon>
        <taxon>Pseudomonadati</taxon>
        <taxon>Bacteroidota</taxon>
        <taxon>Sphingobacteriia</taxon>
        <taxon>Sphingobacteriales</taxon>
        <taxon>Sphingobacteriaceae</taxon>
        <taxon>Hufsiella</taxon>
    </lineage>
</organism>
<keyword evidence="2" id="KW-1185">Reference proteome</keyword>
<protein>
    <submittedName>
        <fullName evidence="1">Uncharacterized protein</fullName>
    </submittedName>
</protein>
<dbReference type="AlphaFoldDB" id="A0A7K1XRR9"/>
<reference evidence="1 2" key="1">
    <citation type="submission" date="2019-11" db="EMBL/GenBank/DDBJ databases">
        <title>Pedobacter sp. HMF7056 Genome sequencing and assembly.</title>
        <authorList>
            <person name="Kang H."/>
            <person name="Kim H."/>
            <person name="Joh K."/>
        </authorList>
    </citation>
    <scope>NUCLEOTIDE SEQUENCE [LARGE SCALE GENOMIC DNA]</scope>
    <source>
        <strain evidence="1 2">HMF7056</strain>
    </source>
</reference>
<dbReference type="Proteomes" id="UP000451233">
    <property type="component" value="Unassembled WGS sequence"/>
</dbReference>
<sequence length="136" mass="15973">MIRKDSLLFEIEKLAQVLAKIIGLKKEGKVKESHDLVNNALVDYFALNEDRLDSISTDEMSALLKEKNFPTEKLNYLANLVFERAHPFEDTPEHINRLHVVLLLFNILERDHRTQSLDNLAKREMIDHFLNNQQYE</sequence>
<accession>A0A7K1XRR9</accession>
<evidence type="ECO:0000313" key="1">
    <source>
        <dbReference type="EMBL" id="MXV13681.1"/>
    </source>
</evidence>
<comment type="caution">
    <text evidence="1">The sequence shown here is derived from an EMBL/GenBank/DDBJ whole genome shotgun (WGS) entry which is preliminary data.</text>
</comment>
<gene>
    <name evidence="1" type="ORF">GS398_00045</name>
</gene>
<dbReference type="EMBL" id="WVHS01000001">
    <property type="protein sequence ID" value="MXV13681.1"/>
    <property type="molecule type" value="Genomic_DNA"/>
</dbReference>
<name>A0A7K1XRR9_9SPHI</name>
<evidence type="ECO:0000313" key="2">
    <source>
        <dbReference type="Proteomes" id="UP000451233"/>
    </source>
</evidence>
<dbReference type="RefSeq" id="WP_160904713.1">
    <property type="nucleotide sequence ID" value="NZ_WVHS01000001.1"/>
</dbReference>